<feature type="domain" description="Cupin type-2" evidence="1">
    <location>
        <begin position="28"/>
        <end position="89"/>
    </location>
</feature>
<gene>
    <name evidence="2" type="ORF">ACFPXP_01795</name>
</gene>
<dbReference type="InterPro" id="IPR011051">
    <property type="entry name" value="RmlC_Cupin_sf"/>
</dbReference>
<organism evidence="2 3">
    <name type="scientific">Marinicrinis lubricantis</name>
    <dbReference type="NCBI Taxonomy" id="2086470"/>
    <lineage>
        <taxon>Bacteria</taxon>
        <taxon>Bacillati</taxon>
        <taxon>Bacillota</taxon>
        <taxon>Bacilli</taxon>
        <taxon>Bacillales</taxon>
        <taxon>Paenibacillaceae</taxon>
    </lineage>
</organism>
<dbReference type="InterPro" id="IPR025499">
    <property type="entry name" value="KdgF"/>
</dbReference>
<dbReference type="InterPro" id="IPR014710">
    <property type="entry name" value="RmlC-like_jellyroll"/>
</dbReference>
<sequence>MSVGKWMDAEPGVKRKIFPPGHHLMLMEVHFEPGAEGYEHSHPHEQLSYCLQGRLEFRLNGVPTIVTAGETIVIPGNVKHGVTALEESRLLDTFYPLREDLLNS</sequence>
<dbReference type="CDD" id="cd02238">
    <property type="entry name" value="cupin_KdgF"/>
    <property type="match status" value="1"/>
</dbReference>
<proteinExistence type="predicted"/>
<protein>
    <submittedName>
        <fullName evidence="2">Cupin domain-containing protein</fullName>
    </submittedName>
</protein>
<dbReference type="EMBL" id="JBHSQV010000010">
    <property type="protein sequence ID" value="MFC5985204.1"/>
    <property type="molecule type" value="Genomic_DNA"/>
</dbReference>
<dbReference type="Gene3D" id="2.60.120.10">
    <property type="entry name" value="Jelly Rolls"/>
    <property type="match status" value="1"/>
</dbReference>
<dbReference type="Pfam" id="PF07883">
    <property type="entry name" value="Cupin_2"/>
    <property type="match status" value="1"/>
</dbReference>
<comment type="caution">
    <text evidence="2">The sequence shown here is derived from an EMBL/GenBank/DDBJ whole genome shotgun (WGS) entry which is preliminary data.</text>
</comment>
<dbReference type="InterPro" id="IPR013096">
    <property type="entry name" value="Cupin_2"/>
</dbReference>
<evidence type="ECO:0000313" key="3">
    <source>
        <dbReference type="Proteomes" id="UP001596250"/>
    </source>
</evidence>
<dbReference type="PANTHER" id="PTHR40112:SF1">
    <property type="entry name" value="H2HPP ISOMERASE"/>
    <property type="match status" value="1"/>
</dbReference>
<evidence type="ECO:0000259" key="1">
    <source>
        <dbReference type="Pfam" id="PF07883"/>
    </source>
</evidence>
<evidence type="ECO:0000313" key="2">
    <source>
        <dbReference type="EMBL" id="MFC5985204.1"/>
    </source>
</evidence>
<accession>A0ABW1IJI5</accession>
<dbReference type="InterPro" id="IPR052535">
    <property type="entry name" value="Bacilysin_H2HPP_isomerase"/>
</dbReference>
<name>A0ABW1IJI5_9BACL</name>
<reference evidence="3" key="1">
    <citation type="journal article" date="2019" name="Int. J. Syst. Evol. Microbiol.">
        <title>The Global Catalogue of Microorganisms (GCM) 10K type strain sequencing project: providing services to taxonomists for standard genome sequencing and annotation.</title>
        <authorList>
            <consortium name="The Broad Institute Genomics Platform"/>
            <consortium name="The Broad Institute Genome Sequencing Center for Infectious Disease"/>
            <person name="Wu L."/>
            <person name="Ma J."/>
        </authorList>
    </citation>
    <scope>NUCLEOTIDE SEQUENCE [LARGE SCALE GENOMIC DNA]</scope>
    <source>
        <strain evidence="3">CCM 8749</strain>
    </source>
</reference>
<dbReference type="Proteomes" id="UP001596250">
    <property type="component" value="Unassembled WGS sequence"/>
</dbReference>
<dbReference type="PIRSF" id="PIRSF029883">
    <property type="entry name" value="KdgF"/>
    <property type="match status" value="1"/>
</dbReference>
<keyword evidence="3" id="KW-1185">Reference proteome</keyword>
<dbReference type="PANTHER" id="PTHR40112">
    <property type="entry name" value="H2HPP ISOMERASE"/>
    <property type="match status" value="1"/>
</dbReference>
<dbReference type="RefSeq" id="WP_379891815.1">
    <property type="nucleotide sequence ID" value="NZ_CBCSCT010000003.1"/>
</dbReference>
<dbReference type="SUPFAM" id="SSF51182">
    <property type="entry name" value="RmlC-like cupins"/>
    <property type="match status" value="1"/>
</dbReference>